<keyword evidence="3 8" id="KW-0812">Transmembrane</keyword>
<dbReference type="AlphaFoldDB" id="A0AA38P1J0"/>
<dbReference type="Gene3D" id="1.10.10.1180">
    <property type="entry name" value="MAN1, winged-helix domain"/>
    <property type="match status" value="1"/>
</dbReference>
<dbReference type="InterPro" id="IPR025856">
    <property type="entry name" value="HeH/LEM_domain"/>
</dbReference>
<feature type="compositionally biased region" description="Polar residues" evidence="7">
    <location>
        <begin position="275"/>
        <end position="294"/>
    </location>
</feature>
<evidence type="ECO:0000256" key="4">
    <source>
        <dbReference type="ARBA" id="ARBA00022989"/>
    </source>
</evidence>
<evidence type="ECO:0000313" key="12">
    <source>
        <dbReference type="Proteomes" id="UP001163846"/>
    </source>
</evidence>
<dbReference type="GO" id="GO:0034399">
    <property type="term" value="C:nuclear periphery"/>
    <property type="evidence" value="ECO:0007669"/>
    <property type="project" value="TreeGrafter"/>
</dbReference>
<dbReference type="InterPro" id="IPR044780">
    <property type="entry name" value="Heh2/Src1"/>
</dbReference>
<accession>A0AA38P1J0</accession>
<reference evidence="11" key="1">
    <citation type="submission" date="2022-08" db="EMBL/GenBank/DDBJ databases">
        <authorList>
            <consortium name="DOE Joint Genome Institute"/>
            <person name="Min B."/>
            <person name="Riley R."/>
            <person name="Sierra-Patev S."/>
            <person name="Naranjo-Ortiz M."/>
            <person name="Looney B."/>
            <person name="Konkel Z."/>
            <person name="Slot J.C."/>
            <person name="Sakamoto Y."/>
            <person name="Steenwyk J.L."/>
            <person name="Rokas A."/>
            <person name="Carro J."/>
            <person name="Camarero S."/>
            <person name="Ferreira P."/>
            <person name="Molpeceres G."/>
            <person name="Ruiz-Duenas F.J."/>
            <person name="Serrano A."/>
            <person name="Henrissat B."/>
            <person name="Drula E."/>
            <person name="Hughes K.W."/>
            <person name="Mata J.L."/>
            <person name="Ishikawa N.K."/>
            <person name="Vargas-Isla R."/>
            <person name="Ushijima S."/>
            <person name="Smith C.A."/>
            <person name="Ahrendt S."/>
            <person name="Andreopoulos W."/>
            <person name="He G."/>
            <person name="Labutti K."/>
            <person name="Lipzen A."/>
            <person name="Ng V."/>
            <person name="Sandor L."/>
            <person name="Barry K."/>
            <person name="Martinez A.T."/>
            <person name="Xiao Y."/>
            <person name="Gibbons J.G."/>
            <person name="Terashima K."/>
            <person name="Hibbett D.S."/>
            <person name="Grigoriev I.V."/>
        </authorList>
    </citation>
    <scope>NUCLEOTIDE SEQUENCE</scope>
    <source>
        <strain evidence="11">TFB9207</strain>
    </source>
</reference>
<protein>
    <submittedName>
        <fullName evidence="11">Man1-Src1p-C-terminal domain-containing protein</fullName>
    </submittedName>
</protein>
<dbReference type="InterPro" id="IPR018996">
    <property type="entry name" value="Man1/Src1-like_C"/>
</dbReference>
<dbReference type="InterPro" id="IPR041885">
    <property type="entry name" value="MAN1_winged_helix_dom"/>
</dbReference>
<dbReference type="GO" id="GO:0003682">
    <property type="term" value="F:chromatin binding"/>
    <property type="evidence" value="ECO:0007669"/>
    <property type="project" value="InterPro"/>
</dbReference>
<evidence type="ECO:0000259" key="9">
    <source>
        <dbReference type="Pfam" id="PF09402"/>
    </source>
</evidence>
<dbReference type="GO" id="GO:0071763">
    <property type="term" value="P:nuclear membrane organization"/>
    <property type="evidence" value="ECO:0007669"/>
    <property type="project" value="TreeGrafter"/>
</dbReference>
<sequence length="827" mass="91851">MSRLTAAQIVAQGDYLEPDFEPTTLTISQLLGVLGYHNITYPTPYSKAKLVQVFNDEVKRRASKFKKERIKKENSIASDDGIKDGVTGEYLTGPPVVRRSSRRLSRAPPNPEVDEDSSSRPEPPKRRRSSAQPRLGGAPSRRAPPPAQPSVLEESEPEEVEEEQPARKVKRAKKSTGNTGRQSRRVSQADDSGWEDNNIFQSGAESSSPLRSSPARPKGRRSSAIPRKPRTSMSAPPNASPSSSPSKSSFAPNFSPPQSKFEPEIPEFGGHRFKSPSQSSNQWNFVSKSYTPPSQRGGVKYEDVEVPLRDEDDPRPSYPEPVPVGSVDELEEPVVHISETGSPEMKPEILENADEQNAVIQQHIANAVPITRLPHKLPFVEESKPMSLFTRMLLITLLGVLSYLTYEYKQESASIGYCDPGSTTSSALEEKKHLRSLVNECIAANRTTLHDLKLVPSSPPCPGYIFPLYPESCTPCPEHAVCSGHAIICEKAYIPKAPFFLAFLPPRPDTSRITLSTSVSPSDVAWKFISVVFDGLPGLGSIAFPPICVEDPRRTRHIGALGNGIKSFLGQHRGSLLCNAEADELVRDEDGGEAKRWGISVRELKETMREGADPQHALPNFDDLFNEAVQQLVQWGGILLSEDKRGERYLAHKTPSLSLACKLTVKSRDTWNAWRSTVIALSVIFLFFYARSNRRAKQRIESKRIAGLVQIALDALQHQEVAHYTDPVTTPQPSLSSTQLRDLVLQEEHSVNVRQRVWDKVEKIVEGNANVRVNMEEVYGGDELRVWRWVGGTATSIDAGRHYIRRSEESSNMNSPSSRSYEDAEEI</sequence>
<dbReference type="PANTHER" id="PTHR47808:SF2">
    <property type="entry name" value="LEM DOMAIN-CONTAINING PROTEIN 2"/>
    <property type="match status" value="1"/>
</dbReference>
<comment type="subcellular location">
    <subcellularLocation>
        <location evidence="1">Nucleus inner membrane</location>
    </subcellularLocation>
</comment>
<comment type="caution">
    <text evidence="11">The sequence shown here is derived from an EMBL/GenBank/DDBJ whole genome shotgun (WGS) entry which is preliminary data.</text>
</comment>
<evidence type="ECO:0000313" key="11">
    <source>
        <dbReference type="EMBL" id="KAJ3834608.1"/>
    </source>
</evidence>
<name>A0AA38P1J0_9AGAR</name>
<keyword evidence="4 8" id="KW-1133">Transmembrane helix</keyword>
<dbReference type="CDD" id="cd12935">
    <property type="entry name" value="LEM_like"/>
    <property type="match status" value="1"/>
</dbReference>
<proteinExistence type="predicted"/>
<dbReference type="Proteomes" id="UP001163846">
    <property type="component" value="Unassembled WGS sequence"/>
</dbReference>
<dbReference type="GO" id="GO:0005637">
    <property type="term" value="C:nuclear inner membrane"/>
    <property type="evidence" value="ECO:0007669"/>
    <property type="project" value="UniProtKB-SubCell"/>
</dbReference>
<feature type="region of interest" description="Disordered" evidence="7">
    <location>
        <begin position="75"/>
        <end position="300"/>
    </location>
</feature>
<feature type="compositionally biased region" description="Low complexity" evidence="7">
    <location>
        <begin position="234"/>
        <end position="257"/>
    </location>
</feature>
<feature type="compositionally biased region" description="Acidic residues" evidence="7">
    <location>
        <begin position="153"/>
        <end position="163"/>
    </location>
</feature>
<feature type="compositionally biased region" description="Low complexity" evidence="7">
    <location>
        <begin position="810"/>
        <end position="819"/>
    </location>
</feature>
<keyword evidence="6" id="KW-0539">Nucleus</keyword>
<feature type="compositionally biased region" description="Polar residues" evidence="7">
    <location>
        <begin position="175"/>
        <end position="190"/>
    </location>
</feature>
<evidence type="ECO:0000256" key="8">
    <source>
        <dbReference type="SAM" id="Phobius"/>
    </source>
</evidence>
<keyword evidence="12" id="KW-1185">Reference proteome</keyword>
<feature type="domain" description="HeH/LEM" evidence="10">
    <location>
        <begin position="22"/>
        <end position="56"/>
    </location>
</feature>
<organism evidence="11 12">
    <name type="scientific">Lentinula raphanica</name>
    <dbReference type="NCBI Taxonomy" id="153919"/>
    <lineage>
        <taxon>Eukaryota</taxon>
        <taxon>Fungi</taxon>
        <taxon>Dikarya</taxon>
        <taxon>Basidiomycota</taxon>
        <taxon>Agaricomycotina</taxon>
        <taxon>Agaricomycetes</taxon>
        <taxon>Agaricomycetidae</taxon>
        <taxon>Agaricales</taxon>
        <taxon>Marasmiineae</taxon>
        <taxon>Omphalotaceae</taxon>
        <taxon>Lentinula</taxon>
    </lineage>
</organism>
<feature type="domain" description="Man1/Src1-like C-terminal" evidence="9">
    <location>
        <begin position="397"/>
        <end position="791"/>
    </location>
</feature>
<evidence type="ECO:0000256" key="1">
    <source>
        <dbReference type="ARBA" id="ARBA00004540"/>
    </source>
</evidence>
<feature type="region of interest" description="Disordered" evidence="7">
    <location>
        <begin position="807"/>
        <end position="827"/>
    </location>
</feature>
<dbReference type="EMBL" id="MU806508">
    <property type="protein sequence ID" value="KAJ3834608.1"/>
    <property type="molecule type" value="Genomic_DNA"/>
</dbReference>
<evidence type="ECO:0000256" key="6">
    <source>
        <dbReference type="ARBA" id="ARBA00023242"/>
    </source>
</evidence>
<dbReference type="Pfam" id="PF09402">
    <property type="entry name" value="MSC"/>
    <property type="match status" value="1"/>
</dbReference>
<evidence type="ECO:0000256" key="5">
    <source>
        <dbReference type="ARBA" id="ARBA00023136"/>
    </source>
</evidence>
<keyword evidence="2" id="KW-0597">Phosphoprotein</keyword>
<dbReference type="Pfam" id="PF12949">
    <property type="entry name" value="HeH"/>
    <property type="match status" value="1"/>
</dbReference>
<evidence type="ECO:0000256" key="7">
    <source>
        <dbReference type="SAM" id="MobiDB-lite"/>
    </source>
</evidence>
<keyword evidence="5 8" id="KW-0472">Membrane</keyword>
<evidence type="ECO:0000256" key="2">
    <source>
        <dbReference type="ARBA" id="ARBA00022553"/>
    </source>
</evidence>
<feature type="compositionally biased region" description="Low complexity" evidence="7">
    <location>
        <begin position="202"/>
        <end position="216"/>
    </location>
</feature>
<evidence type="ECO:0000256" key="3">
    <source>
        <dbReference type="ARBA" id="ARBA00022692"/>
    </source>
</evidence>
<evidence type="ECO:0000259" key="10">
    <source>
        <dbReference type="Pfam" id="PF12949"/>
    </source>
</evidence>
<dbReference type="PANTHER" id="PTHR47808">
    <property type="entry name" value="INNER NUCLEAR MEMBRANE PROTEIN HEH2-RELATED"/>
    <property type="match status" value="1"/>
</dbReference>
<gene>
    <name evidence="11" type="ORF">F5878DRAFT_728097</name>
</gene>
<dbReference type="GO" id="GO:0005783">
    <property type="term" value="C:endoplasmic reticulum"/>
    <property type="evidence" value="ECO:0007669"/>
    <property type="project" value="TreeGrafter"/>
</dbReference>
<feature type="transmembrane region" description="Helical" evidence="8">
    <location>
        <begin position="671"/>
        <end position="690"/>
    </location>
</feature>